<dbReference type="AlphaFoldDB" id="A0A7W7T0H0"/>
<keyword evidence="3" id="KW-1185">Reference proteome</keyword>
<evidence type="ECO:0000313" key="2">
    <source>
        <dbReference type="EMBL" id="MBB4964311.1"/>
    </source>
</evidence>
<dbReference type="Gene3D" id="2.40.380.10">
    <property type="entry name" value="FomD-like"/>
    <property type="match status" value="1"/>
</dbReference>
<dbReference type="EMBL" id="JACHJS010000001">
    <property type="protein sequence ID" value="MBB4964311.1"/>
    <property type="molecule type" value="Genomic_DNA"/>
</dbReference>
<proteinExistence type="predicted"/>
<dbReference type="SUPFAM" id="SSF159234">
    <property type="entry name" value="FomD-like"/>
    <property type="match status" value="1"/>
</dbReference>
<organism evidence="2 3">
    <name type="scientific">Saccharothrix violaceirubra</name>
    <dbReference type="NCBI Taxonomy" id="413306"/>
    <lineage>
        <taxon>Bacteria</taxon>
        <taxon>Bacillati</taxon>
        <taxon>Actinomycetota</taxon>
        <taxon>Actinomycetes</taxon>
        <taxon>Pseudonocardiales</taxon>
        <taxon>Pseudonocardiaceae</taxon>
        <taxon>Saccharothrix</taxon>
    </lineage>
</organism>
<dbReference type="InterPro" id="IPR035930">
    <property type="entry name" value="FomD-like_sf"/>
</dbReference>
<evidence type="ECO:0000259" key="1">
    <source>
        <dbReference type="Pfam" id="PF04167"/>
    </source>
</evidence>
<gene>
    <name evidence="2" type="ORF">F4559_001670</name>
</gene>
<sequence length="172" mass="18946">MGAVITPRLVDVVDTVNAVRSFSPGASRALSECRVEHWGLRLECPTPEDPSVDAEITWLLPDVGVRLTHQRPRSRHARSGPTVITAVRVEVDGRTWRTTDLLLGLAVPGRTTPRIVCAEEFAAAVAGRVLGPEDADQALRTVHRTLEDLSLHRHDIGSWLVHRGIYDTWPAV</sequence>
<protein>
    <recommendedName>
        <fullName evidence="1">DUF402 domain-containing protein</fullName>
    </recommendedName>
</protein>
<dbReference type="RefSeq" id="WP_184667232.1">
    <property type="nucleotide sequence ID" value="NZ_BAABAI010000027.1"/>
</dbReference>
<evidence type="ECO:0000313" key="3">
    <source>
        <dbReference type="Proteomes" id="UP000542674"/>
    </source>
</evidence>
<name>A0A7W7T0H0_9PSEU</name>
<reference evidence="2 3" key="1">
    <citation type="submission" date="2020-08" db="EMBL/GenBank/DDBJ databases">
        <title>Sequencing the genomes of 1000 actinobacteria strains.</title>
        <authorList>
            <person name="Klenk H.-P."/>
        </authorList>
    </citation>
    <scope>NUCLEOTIDE SEQUENCE [LARGE SCALE GENOMIC DNA]</scope>
    <source>
        <strain evidence="2 3">DSM 45084</strain>
    </source>
</reference>
<dbReference type="InterPro" id="IPR007295">
    <property type="entry name" value="DUF402"/>
</dbReference>
<dbReference type="Proteomes" id="UP000542674">
    <property type="component" value="Unassembled WGS sequence"/>
</dbReference>
<feature type="domain" description="DUF402" evidence="1">
    <location>
        <begin position="91"/>
        <end position="153"/>
    </location>
</feature>
<comment type="caution">
    <text evidence="2">The sequence shown here is derived from an EMBL/GenBank/DDBJ whole genome shotgun (WGS) entry which is preliminary data.</text>
</comment>
<accession>A0A7W7T0H0</accession>
<dbReference type="Pfam" id="PF04167">
    <property type="entry name" value="DUF402"/>
    <property type="match status" value="1"/>
</dbReference>